<dbReference type="PANTHER" id="PTHR46401">
    <property type="entry name" value="GLYCOSYLTRANSFERASE WBBK-RELATED"/>
    <property type="match status" value="1"/>
</dbReference>
<dbReference type="AlphaFoldDB" id="N1VYB2"/>
<keyword evidence="5" id="KW-1185">Reference proteome</keyword>
<organism evidence="4 5">
    <name type="scientific">Leptospira terpstrae serovar Hualin str. LT 11-33 = ATCC 700639</name>
    <dbReference type="NCBI Taxonomy" id="1257025"/>
    <lineage>
        <taxon>Bacteria</taxon>
        <taxon>Pseudomonadati</taxon>
        <taxon>Spirochaetota</taxon>
        <taxon>Spirochaetia</taxon>
        <taxon>Leptospirales</taxon>
        <taxon>Leptospiraceae</taxon>
        <taxon>Leptospira</taxon>
    </lineage>
</organism>
<dbReference type="Pfam" id="PF00534">
    <property type="entry name" value="Glycos_transf_1"/>
    <property type="match status" value="1"/>
</dbReference>
<reference evidence="4" key="1">
    <citation type="submission" date="2013-03" db="EMBL/GenBank/DDBJ databases">
        <authorList>
            <person name="Harkins D.M."/>
            <person name="Durkin A.S."/>
            <person name="Brinkac L.M."/>
            <person name="Haft D.H."/>
            <person name="Selengut J.D."/>
            <person name="Sanka R."/>
            <person name="DePew J."/>
            <person name="Purushe J."/>
            <person name="Hartskeerl R.A."/>
            <person name="Ahmed A."/>
            <person name="van der Linden H."/>
            <person name="Goris M.G.A."/>
            <person name="Vinetz J.M."/>
            <person name="Sutton G.G."/>
            <person name="Nierman W.C."/>
            <person name="Fouts D.E."/>
        </authorList>
    </citation>
    <scope>NUCLEOTIDE SEQUENCE [LARGE SCALE GENOMIC DNA]</scope>
    <source>
        <strain evidence="4">LT 11-33</strain>
    </source>
</reference>
<dbReference type="PANTHER" id="PTHR46401:SF2">
    <property type="entry name" value="GLYCOSYLTRANSFERASE WBBK-RELATED"/>
    <property type="match status" value="1"/>
</dbReference>
<sequence>MILFDFQTFLNQKYGGISRLFVEVMSYLEDKQCQFEIPVVASENVNLIGKSFFKPSSGLKYSREIPEVENWLSGRSFSGKNALYLIYKSIKTIQSKFIFRYLYRKNEKIISTRLKDQKTKIFHPTYFDDYYLKDMSLGSNKLVLTVFDLIHERFPGYYKLDDIALRNRRSLCAAADTIIAISESTKIDLIEFYGIPDNKIEVIHLASNLHLAPNIESKLVWKDYILFVGERGGYKNFNNFVIGISEIIKKYKLNLVFAGGGKFSFEEREILKKYNILGKSIQIPFKSDAEIKSIYQNALAFVFPSLYEGFGIPLLESMSVGCPVICSNTSSFPEVIGDAAITFDPWYSESIREAVEKLINSNSARKKLISKGLERSKQFTWEKTGEKHLKVYKQLLESSLESY</sequence>
<dbReference type="GO" id="GO:0009103">
    <property type="term" value="P:lipopolysaccharide biosynthetic process"/>
    <property type="evidence" value="ECO:0007669"/>
    <property type="project" value="TreeGrafter"/>
</dbReference>
<dbReference type="STRING" id="1257025.LEP1GSC203_1261"/>
<dbReference type="InterPro" id="IPR001296">
    <property type="entry name" value="Glyco_trans_1"/>
</dbReference>
<evidence type="ECO:0000259" key="3">
    <source>
        <dbReference type="Pfam" id="PF13439"/>
    </source>
</evidence>
<dbReference type="GO" id="GO:0016757">
    <property type="term" value="F:glycosyltransferase activity"/>
    <property type="evidence" value="ECO:0007669"/>
    <property type="project" value="UniProtKB-KW"/>
</dbReference>
<comment type="caution">
    <text evidence="4">The sequence shown here is derived from an EMBL/GenBank/DDBJ whole genome shotgun (WGS) entry which is preliminary data.</text>
</comment>
<proteinExistence type="predicted"/>
<protein>
    <submittedName>
        <fullName evidence="4">Glycosyltransferase, group 1 family protein</fullName>
        <ecNumber evidence="4">2.4.-.-</ecNumber>
    </submittedName>
</protein>
<gene>
    <name evidence="4" type="ORF">LEP1GSC203_1261</name>
</gene>
<dbReference type="EC" id="2.4.-.-" evidence="4"/>
<dbReference type="Proteomes" id="UP000012371">
    <property type="component" value="Unassembled WGS sequence"/>
</dbReference>
<evidence type="ECO:0000313" key="5">
    <source>
        <dbReference type="Proteomes" id="UP000012371"/>
    </source>
</evidence>
<accession>N1VYB2</accession>
<dbReference type="Gene3D" id="3.40.50.2000">
    <property type="entry name" value="Glycogen Phosphorylase B"/>
    <property type="match status" value="2"/>
</dbReference>
<dbReference type="OrthoDB" id="9797829at2"/>
<evidence type="ECO:0000313" key="4">
    <source>
        <dbReference type="EMBL" id="EMY61742.1"/>
    </source>
</evidence>
<name>N1VYB2_9LEPT</name>
<dbReference type="RefSeq" id="WP_002974423.1">
    <property type="nucleotide sequence ID" value="NZ_AOGW02000010.1"/>
</dbReference>
<dbReference type="EMBL" id="AOGW02000010">
    <property type="protein sequence ID" value="EMY61742.1"/>
    <property type="molecule type" value="Genomic_DNA"/>
</dbReference>
<feature type="domain" description="Glycosyltransferase subfamily 4-like N-terminal" evidence="3">
    <location>
        <begin position="141"/>
        <end position="204"/>
    </location>
</feature>
<feature type="domain" description="Glycosyl transferase family 1" evidence="2">
    <location>
        <begin position="222"/>
        <end position="372"/>
    </location>
</feature>
<dbReference type="SUPFAM" id="SSF53756">
    <property type="entry name" value="UDP-Glycosyltransferase/glycogen phosphorylase"/>
    <property type="match status" value="1"/>
</dbReference>
<dbReference type="Pfam" id="PF13439">
    <property type="entry name" value="Glyco_transf_4"/>
    <property type="match status" value="1"/>
</dbReference>
<dbReference type="CDD" id="cd03809">
    <property type="entry name" value="GT4_MtfB-like"/>
    <property type="match status" value="1"/>
</dbReference>
<evidence type="ECO:0000256" key="1">
    <source>
        <dbReference type="ARBA" id="ARBA00022679"/>
    </source>
</evidence>
<evidence type="ECO:0000259" key="2">
    <source>
        <dbReference type="Pfam" id="PF00534"/>
    </source>
</evidence>
<dbReference type="InterPro" id="IPR028098">
    <property type="entry name" value="Glyco_trans_4-like_N"/>
</dbReference>
<keyword evidence="1 4" id="KW-0808">Transferase</keyword>
<keyword evidence="4" id="KW-0328">Glycosyltransferase</keyword>